<dbReference type="EMBL" id="LN649229">
    <property type="protein sequence ID" value="CEI63862.1"/>
    <property type="molecule type" value="Genomic_DNA"/>
</dbReference>
<dbReference type="KEGG" id="fvn:FVRRES_00374"/>
<dbReference type="PROSITE" id="PS00028">
    <property type="entry name" value="ZINC_FINGER_C2H2_1"/>
    <property type="match status" value="2"/>
</dbReference>
<dbReference type="InterPro" id="IPR013087">
    <property type="entry name" value="Znf_C2H2_type"/>
</dbReference>
<dbReference type="SUPFAM" id="SSF57667">
    <property type="entry name" value="beta-beta-alpha zinc fingers"/>
    <property type="match status" value="1"/>
</dbReference>
<proteinExistence type="predicted"/>
<feature type="domain" description="C2H2-type" evidence="6">
    <location>
        <begin position="16"/>
        <end position="44"/>
    </location>
</feature>
<evidence type="ECO:0000256" key="4">
    <source>
        <dbReference type="PROSITE-ProRule" id="PRU00042"/>
    </source>
</evidence>
<dbReference type="PROSITE" id="PS50157">
    <property type="entry name" value="ZINC_FINGER_C2H2_2"/>
    <property type="match status" value="2"/>
</dbReference>
<keyword evidence="1" id="KW-0479">Metal-binding</keyword>
<dbReference type="OrthoDB" id="6105938at2759"/>
<evidence type="ECO:0000259" key="6">
    <source>
        <dbReference type="PROSITE" id="PS50157"/>
    </source>
</evidence>
<reference evidence="8" key="1">
    <citation type="submission" date="2014-10" db="EMBL/GenBank/DDBJ databases">
        <authorList>
            <person name="King R."/>
        </authorList>
    </citation>
    <scope>NUCLEOTIDE SEQUENCE [LARGE SCALE GENOMIC DNA]</scope>
    <source>
        <strain evidence="8">A3/5</strain>
    </source>
</reference>
<dbReference type="GeneID" id="37252018"/>
<evidence type="ECO:0000256" key="3">
    <source>
        <dbReference type="ARBA" id="ARBA00022833"/>
    </source>
</evidence>
<feature type="region of interest" description="Disordered" evidence="5">
    <location>
        <begin position="58"/>
        <end position="83"/>
    </location>
</feature>
<dbReference type="AlphaFoldDB" id="A0A2L2T074"/>
<dbReference type="RefSeq" id="XP_025587582.1">
    <property type="nucleotide sequence ID" value="XM_025731976.1"/>
</dbReference>
<evidence type="ECO:0000313" key="7">
    <source>
        <dbReference type="EMBL" id="CEI63862.1"/>
    </source>
</evidence>
<dbReference type="InterPro" id="IPR036236">
    <property type="entry name" value="Znf_C2H2_sf"/>
</dbReference>
<name>A0A2L2T074_9HYPO</name>
<sequence length="161" mass="18426">MGESSSAHQAVAQNSLSCTLCDKNFNSRRALDNHNGAKHKTIKCSHCKRSFRLQRALDHHQKDKHPPPRISPPRQIKQEPDQLSEPIVHTQPPECQYPTNFNEFKPPIEHITTSAANQHAVGRNYRPMTPPCAYSNNYYMEYDAPEPLSKPITRSILMIDR</sequence>
<dbReference type="Pfam" id="PF12171">
    <property type="entry name" value="zf-C2H2_jaz"/>
    <property type="match status" value="1"/>
</dbReference>
<dbReference type="InterPro" id="IPR022755">
    <property type="entry name" value="Znf_C2H2_jaz"/>
</dbReference>
<evidence type="ECO:0000256" key="2">
    <source>
        <dbReference type="ARBA" id="ARBA00022771"/>
    </source>
</evidence>
<keyword evidence="8" id="KW-1185">Reference proteome</keyword>
<protein>
    <recommendedName>
        <fullName evidence="6">C2H2-type domain-containing protein</fullName>
    </recommendedName>
</protein>
<evidence type="ECO:0000256" key="5">
    <source>
        <dbReference type="SAM" id="MobiDB-lite"/>
    </source>
</evidence>
<feature type="domain" description="C2H2-type" evidence="6">
    <location>
        <begin position="42"/>
        <end position="70"/>
    </location>
</feature>
<keyword evidence="2 4" id="KW-0863">Zinc-finger</keyword>
<accession>A0A2L2T074</accession>
<evidence type="ECO:0000256" key="1">
    <source>
        <dbReference type="ARBA" id="ARBA00022723"/>
    </source>
</evidence>
<dbReference type="SMART" id="SM00355">
    <property type="entry name" value="ZnF_C2H2"/>
    <property type="match status" value="2"/>
</dbReference>
<dbReference type="GO" id="GO:0008270">
    <property type="term" value="F:zinc ion binding"/>
    <property type="evidence" value="ECO:0007669"/>
    <property type="project" value="UniProtKB-KW"/>
</dbReference>
<keyword evidence="3" id="KW-0862">Zinc</keyword>
<organism evidence="7 8">
    <name type="scientific">Fusarium venenatum</name>
    <dbReference type="NCBI Taxonomy" id="56646"/>
    <lineage>
        <taxon>Eukaryota</taxon>
        <taxon>Fungi</taxon>
        <taxon>Dikarya</taxon>
        <taxon>Ascomycota</taxon>
        <taxon>Pezizomycotina</taxon>
        <taxon>Sordariomycetes</taxon>
        <taxon>Hypocreomycetidae</taxon>
        <taxon>Hypocreales</taxon>
        <taxon>Nectriaceae</taxon>
        <taxon>Fusarium</taxon>
    </lineage>
</organism>
<dbReference type="Proteomes" id="UP000245910">
    <property type="component" value="Chromosome I"/>
</dbReference>
<dbReference type="Gene3D" id="3.30.160.60">
    <property type="entry name" value="Classic Zinc Finger"/>
    <property type="match status" value="1"/>
</dbReference>
<evidence type="ECO:0000313" key="8">
    <source>
        <dbReference type="Proteomes" id="UP000245910"/>
    </source>
</evidence>